<protein>
    <submittedName>
        <fullName evidence="6">GFA family protein</fullName>
    </submittedName>
</protein>
<comment type="similarity">
    <text evidence="1">Belongs to the Gfa family.</text>
</comment>
<evidence type="ECO:0000313" key="7">
    <source>
        <dbReference type="Proteomes" id="UP000321172"/>
    </source>
</evidence>
<accession>A0A5B8S334</accession>
<evidence type="ECO:0000256" key="1">
    <source>
        <dbReference type="ARBA" id="ARBA00005495"/>
    </source>
</evidence>
<dbReference type="GO" id="GO:0016846">
    <property type="term" value="F:carbon-sulfur lyase activity"/>
    <property type="evidence" value="ECO:0007669"/>
    <property type="project" value="InterPro"/>
</dbReference>
<reference evidence="6 7" key="1">
    <citation type="journal article" date="2013" name="J. Microbiol. Biotechnol.">
        <title>Novosphingobium ginsenosidimutans sp. nov., with the ability to convert ginsenoside.</title>
        <authorList>
            <person name="Kim J.K."/>
            <person name="He D."/>
            <person name="Liu Q.M."/>
            <person name="Park H.Y."/>
            <person name="Jung M.S."/>
            <person name="Yoon M.H."/>
            <person name="Kim S.C."/>
            <person name="Im W.T."/>
        </authorList>
    </citation>
    <scope>NUCLEOTIDE SEQUENCE [LARGE SCALE GENOMIC DNA]</scope>
    <source>
        <strain evidence="6 7">FW-6</strain>
    </source>
</reference>
<gene>
    <name evidence="6" type="ORF">FRF71_04915</name>
</gene>
<dbReference type="PANTHER" id="PTHR33337:SF40">
    <property type="entry name" value="CENP-V_GFA DOMAIN-CONTAINING PROTEIN-RELATED"/>
    <property type="match status" value="1"/>
</dbReference>
<evidence type="ECO:0000256" key="2">
    <source>
        <dbReference type="ARBA" id="ARBA00022723"/>
    </source>
</evidence>
<keyword evidence="2" id="KW-0479">Metal-binding</keyword>
<dbReference type="Pfam" id="PF04828">
    <property type="entry name" value="GFA"/>
    <property type="match status" value="1"/>
</dbReference>
<keyword evidence="7" id="KW-1185">Reference proteome</keyword>
<dbReference type="AlphaFoldDB" id="A0A5B8S334"/>
<dbReference type="RefSeq" id="WP_147089506.1">
    <property type="nucleotide sequence ID" value="NZ_BAABJD010000001.1"/>
</dbReference>
<dbReference type="SUPFAM" id="SSF51316">
    <property type="entry name" value="Mss4-like"/>
    <property type="match status" value="1"/>
</dbReference>
<sequence>MTKEQTGGCLCGAVRYKITAEPFMQAVCHCKNCQRQAGSGWSMILGLPEDGVEITGSVQTYVDHGTSGGEVHRQFCPTCGSPVFTRVPAQAGWIFVKAGSLDDTSSFNPQIQFWTASKQHWIEIPDVPGVPGNPG</sequence>
<evidence type="ECO:0000256" key="4">
    <source>
        <dbReference type="ARBA" id="ARBA00023239"/>
    </source>
</evidence>
<dbReference type="OrthoDB" id="7186766at2"/>
<dbReference type="EMBL" id="CP042345">
    <property type="protein sequence ID" value="QEA15528.1"/>
    <property type="molecule type" value="Genomic_DNA"/>
</dbReference>
<organism evidence="6 7">
    <name type="scientific">Novosphingobium ginsenosidimutans</name>
    <dbReference type="NCBI Taxonomy" id="1176536"/>
    <lineage>
        <taxon>Bacteria</taxon>
        <taxon>Pseudomonadati</taxon>
        <taxon>Pseudomonadota</taxon>
        <taxon>Alphaproteobacteria</taxon>
        <taxon>Sphingomonadales</taxon>
        <taxon>Sphingomonadaceae</taxon>
        <taxon>Novosphingobium</taxon>
    </lineage>
</organism>
<dbReference type="PANTHER" id="PTHR33337">
    <property type="entry name" value="GFA DOMAIN-CONTAINING PROTEIN"/>
    <property type="match status" value="1"/>
</dbReference>
<name>A0A5B8S334_9SPHN</name>
<dbReference type="Gene3D" id="3.90.1590.10">
    <property type="entry name" value="glutathione-dependent formaldehyde- activating enzyme (gfa)"/>
    <property type="match status" value="1"/>
</dbReference>
<dbReference type="InterPro" id="IPR006913">
    <property type="entry name" value="CENP-V/GFA"/>
</dbReference>
<evidence type="ECO:0000256" key="3">
    <source>
        <dbReference type="ARBA" id="ARBA00022833"/>
    </source>
</evidence>
<dbReference type="KEGG" id="ngf:FRF71_04915"/>
<dbReference type="InterPro" id="IPR011057">
    <property type="entry name" value="Mss4-like_sf"/>
</dbReference>
<feature type="domain" description="CENP-V/GFA" evidence="5">
    <location>
        <begin position="5"/>
        <end position="115"/>
    </location>
</feature>
<proteinExistence type="inferred from homology"/>
<dbReference type="GO" id="GO:0046872">
    <property type="term" value="F:metal ion binding"/>
    <property type="evidence" value="ECO:0007669"/>
    <property type="project" value="UniProtKB-KW"/>
</dbReference>
<dbReference type="PROSITE" id="PS51891">
    <property type="entry name" value="CENP_V_GFA"/>
    <property type="match status" value="1"/>
</dbReference>
<keyword evidence="3" id="KW-0862">Zinc</keyword>
<evidence type="ECO:0000313" key="6">
    <source>
        <dbReference type="EMBL" id="QEA15528.1"/>
    </source>
</evidence>
<keyword evidence="4" id="KW-0456">Lyase</keyword>
<evidence type="ECO:0000259" key="5">
    <source>
        <dbReference type="PROSITE" id="PS51891"/>
    </source>
</evidence>
<dbReference type="Proteomes" id="UP000321172">
    <property type="component" value="Chromosome"/>
</dbReference>